<gene>
    <name evidence="10" type="ORF">K489DRAFT_314955</name>
</gene>
<feature type="transmembrane region" description="Helical" evidence="7">
    <location>
        <begin position="103"/>
        <end position="128"/>
    </location>
</feature>
<evidence type="ECO:0000256" key="5">
    <source>
        <dbReference type="ARBA" id="ARBA00022989"/>
    </source>
</evidence>
<reference evidence="10" key="3">
    <citation type="submission" date="2025-08" db="UniProtKB">
        <authorList>
            <consortium name="RefSeq"/>
        </authorList>
    </citation>
    <scope>IDENTIFICATION</scope>
    <source>
        <strain evidence="10">CBS 342.82</strain>
    </source>
</reference>
<dbReference type="PANTHER" id="PTHR43731">
    <property type="entry name" value="RHOMBOID PROTEASE"/>
    <property type="match status" value="1"/>
</dbReference>
<keyword evidence="9" id="KW-1185">Reference proteome</keyword>
<dbReference type="PANTHER" id="PTHR43731:SF14">
    <property type="entry name" value="PRESENILIN-ASSOCIATED RHOMBOID-LIKE PROTEIN, MITOCHONDRIAL"/>
    <property type="match status" value="1"/>
</dbReference>
<feature type="transmembrane region" description="Helical" evidence="7">
    <location>
        <begin position="33"/>
        <end position="53"/>
    </location>
</feature>
<evidence type="ECO:0000256" key="7">
    <source>
        <dbReference type="SAM" id="Phobius"/>
    </source>
</evidence>
<evidence type="ECO:0000256" key="2">
    <source>
        <dbReference type="ARBA" id="ARBA00009045"/>
    </source>
</evidence>
<evidence type="ECO:0000259" key="8">
    <source>
        <dbReference type="Pfam" id="PF01694"/>
    </source>
</evidence>
<dbReference type="AlphaFoldDB" id="A0A6J3MA59"/>
<evidence type="ECO:0000256" key="3">
    <source>
        <dbReference type="ARBA" id="ARBA00022692"/>
    </source>
</evidence>
<protein>
    <recommendedName>
        <fullName evidence="8">Peptidase S54 rhomboid domain-containing protein</fullName>
    </recommendedName>
</protein>
<dbReference type="GO" id="GO:0004252">
    <property type="term" value="F:serine-type endopeptidase activity"/>
    <property type="evidence" value="ECO:0007669"/>
    <property type="project" value="InterPro"/>
</dbReference>
<evidence type="ECO:0000313" key="10">
    <source>
        <dbReference type="RefSeq" id="XP_033461952.1"/>
    </source>
</evidence>
<feature type="transmembrane region" description="Helical" evidence="7">
    <location>
        <begin position="148"/>
        <end position="167"/>
    </location>
</feature>
<reference evidence="10" key="1">
    <citation type="submission" date="2020-01" db="EMBL/GenBank/DDBJ databases">
        <authorList>
            <consortium name="DOE Joint Genome Institute"/>
            <person name="Haridas S."/>
            <person name="Albert R."/>
            <person name="Binder M."/>
            <person name="Bloem J."/>
            <person name="Labutti K."/>
            <person name="Salamov A."/>
            <person name="Andreopoulos B."/>
            <person name="Baker S.E."/>
            <person name="Barry K."/>
            <person name="Bills G."/>
            <person name="Bluhm B.H."/>
            <person name="Cannon C."/>
            <person name="Castanera R."/>
            <person name="Culley D.E."/>
            <person name="Daum C."/>
            <person name="Ezra D."/>
            <person name="Gonzalez J.B."/>
            <person name="Henrissat B."/>
            <person name="Kuo A."/>
            <person name="Liang C."/>
            <person name="Lipzen A."/>
            <person name="Lutzoni F."/>
            <person name="Magnuson J."/>
            <person name="Mondo S."/>
            <person name="Nolan M."/>
            <person name="Ohm R."/>
            <person name="Pangilinan J."/>
            <person name="Park H.-J."/>
            <person name="Ramirez L."/>
            <person name="Alfaro M."/>
            <person name="Sun H."/>
            <person name="Tritt A."/>
            <person name="Yoshinaga Y."/>
            <person name="Zwiers L.-H."/>
            <person name="Turgeon B.G."/>
            <person name="Goodwin S.B."/>
            <person name="Spatafora J.W."/>
            <person name="Crous P.W."/>
            <person name="Grigoriev I.V."/>
        </authorList>
    </citation>
    <scope>NUCLEOTIDE SEQUENCE</scope>
    <source>
        <strain evidence="10">CBS 342.82</strain>
    </source>
</reference>
<sequence>MSDDALRTWAEGYLASGGGATAMLKLAKRRSNALLAISIIIGINAAVFVTWQFTLSTNNQVLSTIMQSQFMTSNLHMAHNCYFSLVGAAFSHTSPVHFFFNVVNLWSLGSFLVTIPGIGAAHVIGITLSSAIIGNLCQLQRNPPGDRILLGASGVVMGIAAVATCCAPSAPMRLFLIPVNFPLWVFTVGYALVDSYYINSPTATTGHAAHIGGGLAGVAYYWIFLRRYGAQQLARKFLRSQHK</sequence>
<evidence type="ECO:0000256" key="4">
    <source>
        <dbReference type="ARBA" id="ARBA00022801"/>
    </source>
</evidence>
<dbReference type="Gene3D" id="1.20.1540.10">
    <property type="entry name" value="Rhomboid-like"/>
    <property type="match status" value="1"/>
</dbReference>
<dbReference type="InterPro" id="IPR022764">
    <property type="entry name" value="Peptidase_S54_rhomboid_dom"/>
</dbReference>
<organism evidence="10">
    <name type="scientific">Dissoconium aciculare CBS 342.82</name>
    <dbReference type="NCBI Taxonomy" id="1314786"/>
    <lineage>
        <taxon>Eukaryota</taxon>
        <taxon>Fungi</taxon>
        <taxon>Dikarya</taxon>
        <taxon>Ascomycota</taxon>
        <taxon>Pezizomycotina</taxon>
        <taxon>Dothideomycetes</taxon>
        <taxon>Dothideomycetidae</taxon>
        <taxon>Mycosphaerellales</taxon>
        <taxon>Dissoconiaceae</taxon>
        <taxon>Dissoconium</taxon>
    </lineage>
</organism>
<evidence type="ECO:0000256" key="6">
    <source>
        <dbReference type="ARBA" id="ARBA00023136"/>
    </source>
</evidence>
<keyword evidence="4" id="KW-0378">Hydrolase</keyword>
<accession>A0A6J3MA59</accession>
<keyword evidence="6 7" id="KW-0472">Membrane</keyword>
<comment type="subcellular location">
    <subcellularLocation>
        <location evidence="1">Membrane</location>
        <topology evidence="1">Multi-pass membrane protein</topology>
    </subcellularLocation>
</comment>
<reference evidence="10" key="2">
    <citation type="submission" date="2020-04" db="EMBL/GenBank/DDBJ databases">
        <authorList>
            <consortium name="NCBI Genome Project"/>
        </authorList>
    </citation>
    <scope>NUCLEOTIDE SEQUENCE</scope>
    <source>
        <strain evidence="10">CBS 342.82</strain>
    </source>
</reference>
<keyword evidence="3 7" id="KW-0812">Transmembrane</keyword>
<feature type="transmembrane region" description="Helical" evidence="7">
    <location>
        <begin position="174"/>
        <end position="193"/>
    </location>
</feature>
<keyword evidence="5 7" id="KW-1133">Transmembrane helix</keyword>
<dbReference type="InterPro" id="IPR035952">
    <property type="entry name" value="Rhomboid-like_sf"/>
</dbReference>
<feature type="transmembrane region" description="Helical" evidence="7">
    <location>
        <begin position="205"/>
        <end position="225"/>
    </location>
</feature>
<dbReference type="Proteomes" id="UP000504637">
    <property type="component" value="Unplaced"/>
</dbReference>
<evidence type="ECO:0000256" key="1">
    <source>
        <dbReference type="ARBA" id="ARBA00004141"/>
    </source>
</evidence>
<feature type="domain" description="Peptidase S54 rhomboid" evidence="8">
    <location>
        <begin position="82"/>
        <end position="226"/>
    </location>
</feature>
<dbReference type="GO" id="GO:0016020">
    <property type="term" value="C:membrane"/>
    <property type="evidence" value="ECO:0007669"/>
    <property type="project" value="UniProtKB-SubCell"/>
</dbReference>
<dbReference type="InterPro" id="IPR050925">
    <property type="entry name" value="Rhomboid_protease_S54"/>
</dbReference>
<dbReference type="SUPFAM" id="SSF144091">
    <property type="entry name" value="Rhomboid-like"/>
    <property type="match status" value="1"/>
</dbReference>
<dbReference type="GeneID" id="54358858"/>
<dbReference type="RefSeq" id="XP_033461952.1">
    <property type="nucleotide sequence ID" value="XM_033601058.1"/>
</dbReference>
<dbReference type="Pfam" id="PF01694">
    <property type="entry name" value="Rhomboid"/>
    <property type="match status" value="1"/>
</dbReference>
<evidence type="ECO:0000313" key="9">
    <source>
        <dbReference type="Proteomes" id="UP000504637"/>
    </source>
</evidence>
<dbReference type="OrthoDB" id="418595at2759"/>
<proteinExistence type="inferred from homology"/>
<comment type="similarity">
    <text evidence="2">Belongs to the peptidase S54 family.</text>
</comment>
<name>A0A6J3MA59_9PEZI</name>